<feature type="transmembrane region" description="Helical" evidence="2">
    <location>
        <begin position="89"/>
        <end position="112"/>
    </location>
</feature>
<evidence type="ECO:0000256" key="2">
    <source>
        <dbReference type="SAM" id="Phobius"/>
    </source>
</evidence>
<feature type="transmembrane region" description="Helical" evidence="2">
    <location>
        <begin position="279"/>
        <end position="297"/>
    </location>
</feature>
<evidence type="ECO:0000313" key="4">
    <source>
        <dbReference type="Proteomes" id="UP000199215"/>
    </source>
</evidence>
<keyword evidence="4" id="KW-1185">Reference proteome</keyword>
<keyword evidence="2" id="KW-0812">Transmembrane</keyword>
<accession>A0A1H6JZD8</accession>
<feature type="transmembrane region" description="Helical" evidence="2">
    <location>
        <begin position="303"/>
        <end position="324"/>
    </location>
</feature>
<dbReference type="Pfam" id="PF16983">
    <property type="entry name" value="MFS_MOT1"/>
    <property type="match status" value="2"/>
</dbReference>
<dbReference type="InterPro" id="IPR031563">
    <property type="entry name" value="MOT1/MOT2"/>
</dbReference>
<protein>
    <submittedName>
        <fullName evidence="3">Sulfate permease, MFS superfamily</fullName>
    </submittedName>
</protein>
<name>A0A1H6JZD8_9EURY</name>
<feature type="compositionally biased region" description="Basic and acidic residues" evidence="1">
    <location>
        <begin position="371"/>
        <end position="385"/>
    </location>
</feature>
<reference evidence="3 4" key="1">
    <citation type="submission" date="2016-10" db="EMBL/GenBank/DDBJ databases">
        <authorList>
            <person name="de Groot N.N."/>
        </authorList>
    </citation>
    <scope>NUCLEOTIDE SEQUENCE [LARGE SCALE GENOMIC DNA]</scope>
    <source>
        <strain evidence="3 4">IBRC-M10418</strain>
    </source>
</reference>
<feature type="transmembrane region" description="Helical" evidence="2">
    <location>
        <begin position="148"/>
        <end position="181"/>
    </location>
</feature>
<keyword evidence="2" id="KW-0472">Membrane</keyword>
<evidence type="ECO:0000256" key="1">
    <source>
        <dbReference type="SAM" id="MobiDB-lite"/>
    </source>
</evidence>
<dbReference type="AlphaFoldDB" id="A0A1H6JZD8"/>
<gene>
    <name evidence="3" type="ORF">SAMN05192561_11916</name>
</gene>
<feature type="compositionally biased region" description="Acidic residues" evidence="1">
    <location>
        <begin position="386"/>
        <end position="398"/>
    </location>
</feature>
<sequence length="398" mass="39162">MADILHDRDRHRLSFSANELTGAIGDSITVLPLVVALAVVTEVSLPHVLLAFGVFQVVWGVVYGLPVSVEPMKALAALGVAGTLSYAELALSGLVLGVVLLVIGGSGTLAAVERWIGEPVVRGVQLAVGLILFETAIGLAVADPAVAGAGLGIAVVAVAVGYGNASALAVLLAGVGAAVWAAGVPTPTLPGAPPLPALATGATREAAEGMIAQLAMTVGNAALATSLLFADRFDAEVPPDDLSTSMGVMNLLAVPIGGIPMCHGCDGVAGKHAFGARTGGANVILGIGYLLAAPFAAASLLAAFPLALLGTLLAVVSVSLAGSVRQSSNLALSVGIGLAALVVNLGVAFLVGVLVHLVIERVGDVGGDDGGDGHGNDGDDGHGNDGDDGDDHVDDGNA</sequence>
<feature type="transmembrane region" description="Helical" evidence="2">
    <location>
        <begin position="48"/>
        <end position="69"/>
    </location>
</feature>
<dbReference type="Proteomes" id="UP000199215">
    <property type="component" value="Unassembled WGS sequence"/>
</dbReference>
<keyword evidence="2" id="KW-1133">Transmembrane helix</keyword>
<dbReference type="EMBL" id="FNWU01000019">
    <property type="protein sequence ID" value="SEH64517.1"/>
    <property type="molecule type" value="Genomic_DNA"/>
</dbReference>
<evidence type="ECO:0000313" key="3">
    <source>
        <dbReference type="EMBL" id="SEH64517.1"/>
    </source>
</evidence>
<dbReference type="PANTHER" id="PTHR31970">
    <property type="match status" value="1"/>
</dbReference>
<feature type="transmembrane region" description="Helical" evidence="2">
    <location>
        <begin position="20"/>
        <end position="41"/>
    </location>
</feature>
<dbReference type="PANTHER" id="PTHR31970:SF9">
    <property type="entry name" value="MOLYBDATE TRANSPORTER 2"/>
    <property type="match status" value="1"/>
</dbReference>
<feature type="region of interest" description="Disordered" evidence="1">
    <location>
        <begin position="368"/>
        <end position="398"/>
    </location>
</feature>
<organism evidence="3 4">
    <name type="scientific">Halopenitus malekzadehii</name>
    <dbReference type="NCBI Taxonomy" id="1267564"/>
    <lineage>
        <taxon>Archaea</taxon>
        <taxon>Methanobacteriati</taxon>
        <taxon>Methanobacteriota</taxon>
        <taxon>Stenosarchaea group</taxon>
        <taxon>Halobacteria</taxon>
        <taxon>Halobacteriales</taxon>
        <taxon>Haloferacaceae</taxon>
        <taxon>Halopenitus</taxon>
    </lineage>
</organism>
<dbReference type="STRING" id="1267564.SAMN05192561_11916"/>
<feature type="transmembrane region" description="Helical" evidence="2">
    <location>
        <begin position="336"/>
        <end position="359"/>
    </location>
</feature>
<feature type="transmembrane region" description="Helical" evidence="2">
    <location>
        <begin position="124"/>
        <end position="142"/>
    </location>
</feature>
<proteinExistence type="predicted"/>
<dbReference type="GO" id="GO:0015098">
    <property type="term" value="F:molybdate ion transmembrane transporter activity"/>
    <property type="evidence" value="ECO:0007669"/>
    <property type="project" value="InterPro"/>
</dbReference>